<keyword evidence="5" id="KW-1185">Reference proteome</keyword>
<evidence type="ECO:0000256" key="3">
    <source>
        <dbReference type="SAM" id="SignalP"/>
    </source>
</evidence>
<keyword evidence="2" id="KW-1133">Transmembrane helix</keyword>
<name>A0A542EU58_9ACTN</name>
<feature type="region of interest" description="Disordered" evidence="1">
    <location>
        <begin position="185"/>
        <end position="211"/>
    </location>
</feature>
<organism evidence="4 5">
    <name type="scientific">Kribbella jejuensis</name>
    <dbReference type="NCBI Taxonomy" id="236068"/>
    <lineage>
        <taxon>Bacteria</taxon>
        <taxon>Bacillati</taxon>
        <taxon>Actinomycetota</taxon>
        <taxon>Actinomycetes</taxon>
        <taxon>Propionibacteriales</taxon>
        <taxon>Kribbellaceae</taxon>
        <taxon>Kribbella</taxon>
    </lineage>
</organism>
<sequence length="434" mass="47492">MSARVRLDVPAPGRRTLSAMRARLLTALLAALAFLLALPALTAQADTPELPDRIAAAWRTDHLSVDPRLAAGIPQTELDRIRAAMRAAPVPVYVALVPRTPYLEKKTYDMPTLLHARIGTPGLYVLAVVDGNYWSAAAELYRQGGLRGRDLVSVQNDDKQRLDLLSDRPAPRIVRTIQQASTAFDGRALPPVPAGDLEEENGDHELSTTDKEDRSAYVGMGVGGVLGFGLTLLIGLRRRHRVTKRSKARPPAKDDPPIEAWDVQLKADDKITAAERAVARLGKRRNRTTEQLDQRDDAYRRLDAARTLRADHPDDLLAAAGALVLARQAERGASGAAVQPPCFFDPTHNPGTATVDWSDDVEVPACQQCASVVRRGKTPRGLRVWSRSGLLGHDRKQVPYWTLDPEDNPMVASGFGAVSDDLPERVAAWKDEVR</sequence>
<gene>
    <name evidence="4" type="ORF">FB475_2853</name>
</gene>
<evidence type="ECO:0000313" key="4">
    <source>
        <dbReference type="EMBL" id="TQJ18704.1"/>
    </source>
</evidence>
<dbReference type="AlphaFoldDB" id="A0A542EU58"/>
<keyword evidence="3" id="KW-0732">Signal</keyword>
<keyword evidence="2" id="KW-0812">Transmembrane</keyword>
<accession>A0A542EU58</accession>
<keyword evidence="2" id="KW-0472">Membrane</keyword>
<reference evidence="4 5" key="1">
    <citation type="submission" date="2019-06" db="EMBL/GenBank/DDBJ databases">
        <title>Sequencing the genomes of 1000 actinobacteria strains.</title>
        <authorList>
            <person name="Klenk H.-P."/>
        </authorList>
    </citation>
    <scope>NUCLEOTIDE SEQUENCE [LARGE SCALE GENOMIC DNA]</scope>
    <source>
        <strain evidence="4 5">DSM 17305</strain>
    </source>
</reference>
<evidence type="ECO:0000313" key="5">
    <source>
        <dbReference type="Proteomes" id="UP000316298"/>
    </source>
</evidence>
<comment type="caution">
    <text evidence="4">The sequence shown here is derived from an EMBL/GenBank/DDBJ whole genome shotgun (WGS) entry which is preliminary data.</text>
</comment>
<evidence type="ECO:0000256" key="1">
    <source>
        <dbReference type="SAM" id="MobiDB-lite"/>
    </source>
</evidence>
<feature type="chain" id="PRO_5021704377" evidence="3">
    <location>
        <begin position="46"/>
        <end position="434"/>
    </location>
</feature>
<protein>
    <submittedName>
        <fullName evidence="4">Uncharacterized protein</fullName>
    </submittedName>
</protein>
<dbReference type="EMBL" id="VFMM01000001">
    <property type="protein sequence ID" value="TQJ18704.1"/>
    <property type="molecule type" value="Genomic_DNA"/>
</dbReference>
<feature type="signal peptide" evidence="3">
    <location>
        <begin position="1"/>
        <end position="45"/>
    </location>
</feature>
<proteinExistence type="predicted"/>
<evidence type="ECO:0000256" key="2">
    <source>
        <dbReference type="SAM" id="Phobius"/>
    </source>
</evidence>
<feature type="transmembrane region" description="Helical" evidence="2">
    <location>
        <begin position="216"/>
        <end position="236"/>
    </location>
</feature>
<dbReference type="Proteomes" id="UP000316298">
    <property type="component" value="Unassembled WGS sequence"/>
</dbReference>